<feature type="region of interest" description="Disordered" evidence="1">
    <location>
        <begin position="1"/>
        <end position="75"/>
    </location>
</feature>
<gene>
    <name evidence="2" type="ORF">ZHAS_00000880</name>
</gene>
<proteinExistence type="predicted"/>
<feature type="compositionally biased region" description="Polar residues" evidence="1">
    <location>
        <begin position="1"/>
        <end position="22"/>
    </location>
</feature>
<dbReference type="AlphaFoldDB" id="A0A084VAJ4"/>
<keyword evidence="2" id="KW-0378">Hydrolase</keyword>
<organism evidence="2">
    <name type="scientific">Anopheles sinensis</name>
    <name type="common">Mosquito</name>
    <dbReference type="NCBI Taxonomy" id="74873"/>
    <lineage>
        <taxon>Eukaryota</taxon>
        <taxon>Metazoa</taxon>
        <taxon>Ecdysozoa</taxon>
        <taxon>Arthropoda</taxon>
        <taxon>Hexapoda</taxon>
        <taxon>Insecta</taxon>
        <taxon>Pterygota</taxon>
        <taxon>Neoptera</taxon>
        <taxon>Endopterygota</taxon>
        <taxon>Diptera</taxon>
        <taxon>Nematocera</taxon>
        <taxon>Culicoidea</taxon>
        <taxon>Culicidae</taxon>
        <taxon>Anophelinae</taxon>
        <taxon>Anopheles</taxon>
    </lineage>
</organism>
<dbReference type="GO" id="GO:0004177">
    <property type="term" value="F:aminopeptidase activity"/>
    <property type="evidence" value="ECO:0007669"/>
    <property type="project" value="UniProtKB-KW"/>
</dbReference>
<dbReference type="VEuPathDB" id="VectorBase:ASIC000880"/>
<reference evidence="3" key="2">
    <citation type="submission" date="2020-05" db="UniProtKB">
        <authorList>
            <consortium name="EnsemblMetazoa"/>
        </authorList>
    </citation>
    <scope>IDENTIFICATION</scope>
</reference>
<dbReference type="EnsemblMetazoa" id="ASIC000880-RA">
    <property type="protein sequence ID" value="ASIC000880-PA"/>
    <property type="gene ID" value="ASIC000880"/>
</dbReference>
<evidence type="ECO:0000313" key="3">
    <source>
        <dbReference type="EnsemblMetazoa" id="ASIC000880-PA"/>
    </source>
</evidence>
<name>A0A084VAJ4_ANOSI</name>
<dbReference type="Proteomes" id="UP000030765">
    <property type="component" value="Unassembled WGS sequence"/>
</dbReference>
<sequence length="75" mass="8089">MRKSSHCTQKLVNRPNSPSTANIVPINSPPFQSSNATPKGAARAKGGNISLGPFTRQPGEEISSPCRLPMDRWTN</sequence>
<evidence type="ECO:0000313" key="2">
    <source>
        <dbReference type="EMBL" id="KFB34988.1"/>
    </source>
</evidence>
<keyword evidence="2" id="KW-0031">Aminopeptidase</keyword>
<keyword evidence="2" id="KW-0645">Protease</keyword>
<evidence type="ECO:0000256" key="1">
    <source>
        <dbReference type="SAM" id="MobiDB-lite"/>
    </source>
</evidence>
<protein>
    <submittedName>
        <fullName evidence="2 3">Tripeptide aminopeptidase</fullName>
    </submittedName>
</protein>
<evidence type="ECO:0000313" key="4">
    <source>
        <dbReference type="Proteomes" id="UP000030765"/>
    </source>
</evidence>
<dbReference type="EMBL" id="ATLV01004125">
    <property type="status" value="NOT_ANNOTATED_CDS"/>
    <property type="molecule type" value="Genomic_DNA"/>
</dbReference>
<keyword evidence="4" id="KW-1185">Reference proteome</keyword>
<reference evidence="2 4" key="1">
    <citation type="journal article" date="2014" name="BMC Genomics">
        <title>Genome sequence of Anopheles sinensis provides insight into genetics basis of mosquito competence for malaria parasites.</title>
        <authorList>
            <person name="Zhou D."/>
            <person name="Zhang D."/>
            <person name="Ding G."/>
            <person name="Shi L."/>
            <person name="Hou Q."/>
            <person name="Ye Y."/>
            <person name="Xu Y."/>
            <person name="Zhou H."/>
            <person name="Xiong C."/>
            <person name="Li S."/>
            <person name="Yu J."/>
            <person name="Hong S."/>
            <person name="Yu X."/>
            <person name="Zou P."/>
            <person name="Chen C."/>
            <person name="Chang X."/>
            <person name="Wang W."/>
            <person name="Lv Y."/>
            <person name="Sun Y."/>
            <person name="Ma L."/>
            <person name="Shen B."/>
            <person name="Zhu C."/>
        </authorList>
    </citation>
    <scope>NUCLEOTIDE SEQUENCE [LARGE SCALE GENOMIC DNA]</scope>
</reference>
<dbReference type="EMBL" id="KE524190">
    <property type="protein sequence ID" value="KFB34988.1"/>
    <property type="molecule type" value="Genomic_DNA"/>
</dbReference>
<accession>A0A084VAJ4</accession>